<proteinExistence type="predicted"/>
<feature type="transmembrane region" description="Helical" evidence="3">
    <location>
        <begin position="19"/>
        <end position="44"/>
    </location>
</feature>
<dbReference type="PANTHER" id="PTHR22702:SF1">
    <property type="entry name" value="PROTEASE-ASSOCIATED DOMAIN-CONTAINING PROTEIN 1"/>
    <property type="match status" value="1"/>
</dbReference>
<feature type="non-terminal residue" evidence="6">
    <location>
        <position position="282"/>
    </location>
</feature>
<name>A0AA38LDL9_TAXCH</name>
<evidence type="ECO:0000256" key="3">
    <source>
        <dbReference type="SAM" id="Phobius"/>
    </source>
</evidence>
<dbReference type="Gene3D" id="2.60.40.2310">
    <property type="match status" value="1"/>
</dbReference>
<feature type="domain" description="Subtilisin-like protease fibronectin type-III" evidence="5">
    <location>
        <begin position="198"/>
        <end position="246"/>
    </location>
</feature>
<feature type="non-terminal residue" evidence="6">
    <location>
        <position position="1"/>
    </location>
</feature>
<dbReference type="Pfam" id="PF17766">
    <property type="entry name" value="fn3_6"/>
    <property type="match status" value="1"/>
</dbReference>
<evidence type="ECO:0000256" key="2">
    <source>
        <dbReference type="ARBA" id="ARBA00023180"/>
    </source>
</evidence>
<dbReference type="Pfam" id="PF02225">
    <property type="entry name" value="PA"/>
    <property type="match status" value="1"/>
</dbReference>
<evidence type="ECO:0000259" key="4">
    <source>
        <dbReference type="Pfam" id="PF02225"/>
    </source>
</evidence>
<organism evidence="6 7">
    <name type="scientific">Taxus chinensis</name>
    <name type="common">Chinese yew</name>
    <name type="synonym">Taxus wallichiana var. chinensis</name>
    <dbReference type="NCBI Taxonomy" id="29808"/>
    <lineage>
        <taxon>Eukaryota</taxon>
        <taxon>Viridiplantae</taxon>
        <taxon>Streptophyta</taxon>
        <taxon>Embryophyta</taxon>
        <taxon>Tracheophyta</taxon>
        <taxon>Spermatophyta</taxon>
        <taxon>Pinopsida</taxon>
        <taxon>Pinidae</taxon>
        <taxon>Conifers II</taxon>
        <taxon>Cupressales</taxon>
        <taxon>Taxaceae</taxon>
        <taxon>Taxus</taxon>
    </lineage>
</organism>
<dbReference type="AlphaFoldDB" id="A0AA38LDL9"/>
<evidence type="ECO:0008006" key="8">
    <source>
        <dbReference type="Google" id="ProtNLM"/>
    </source>
</evidence>
<sequence>IIDKFVITDLQGVAAMHRIITVAVVFAFLLIATKSSANVILIGINFTLSYKDREANFASFLKQSGVCGTVQVTEPFDACLPLINTPKLGEGTNTQFALIKRGKCSFESKVRNAQAAGFRAVIIYNNKDGNRLIEKSAMPGFFRGTNAWYAALLAVLISKHSIPGLAALGTATQQMISIIKTNSTCSKKVVADRDLGSINYPSFFVVFANSSSTQVLKYRTVTNVGNGTYVYKVGINSLSGVRIVEPKSGGQVISYIFLPKHSCGIIRMKVAGIPPLLAQNSP</sequence>
<keyword evidence="1" id="KW-0732">Signal</keyword>
<dbReference type="Gene3D" id="3.50.30.30">
    <property type="match status" value="1"/>
</dbReference>
<comment type="caution">
    <text evidence="6">The sequence shown here is derived from an EMBL/GenBank/DDBJ whole genome shotgun (WGS) entry which is preliminary data.</text>
</comment>
<dbReference type="EMBL" id="JAHRHJ020000004">
    <property type="protein sequence ID" value="KAH9317795.1"/>
    <property type="molecule type" value="Genomic_DNA"/>
</dbReference>
<dbReference type="SUPFAM" id="SSF52025">
    <property type="entry name" value="PA domain"/>
    <property type="match status" value="1"/>
</dbReference>
<dbReference type="InterPro" id="IPR046450">
    <property type="entry name" value="PA_dom_sf"/>
</dbReference>
<evidence type="ECO:0000313" key="6">
    <source>
        <dbReference type="EMBL" id="KAH9317795.1"/>
    </source>
</evidence>
<protein>
    <recommendedName>
        <fullName evidence="8">PA domain-containing protein</fullName>
    </recommendedName>
</protein>
<evidence type="ECO:0000313" key="7">
    <source>
        <dbReference type="Proteomes" id="UP000824469"/>
    </source>
</evidence>
<keyword evidence="3" id="KW-0472">Membrane</keyword>
<keyword evidence="3" id="KW-0812">Transmembrane</keyword>
<dbReference type="InterPro" id="IPR041469">
    <property type="entry name" value="Subtilisin-like_FN3"/>
</dbReference>
<dbReference type="Proteomes" id="UP000824469">
    <property type="component" value="Unassembled WGS sequence"/>
</dbReference>
<evidence type="ECO:0000256" key="1">
    <source>
        <dbReference type="ARBA" id="ARBA00022729"/>
    </source>
</evidence>
<keyword evidence="7" id="KW-1185">Reference proteome</keyword>
<keyword evidence="3" id="KW-1133">Transmembrane helix</keyword>
<dbReference type="InterPro" id="IPR003137">
    <property type="entry name" value="PA_domain"/>
</dbReference>
<evidence type="ECO:0000259" key="5">
    <source>
        <dbReference type="Pfam" id="PF17766"/>
    </source>
</evidence>
<accession>A0AA38LDL9</accession>
<dbReference type="PANTHER" id="PTHR22702">
    <property type="entry name" value="PROTEASE-ASSOCIATED DOMAIN-CONTAINING PROTEIN"/>
    <property type="match status" value="1"/>
</dbReference>
<gene>
    <name evidence="6" type="ORF">KI387_019564</name>
</gene>
<reference evidence="6 7" key="1">
    <citation type="journal article" date="2021" name="Nat. Plants">
        <title>The Taxus genome provides insights into paclitaxel biosynthesis.</title>
        <authorList>
            <person name="Xiong X."/>
            <person name="Gou J."/>
            <person name="Liao Q."/>
            <person name="Li Y."/>
            <person name="Zhou Q."/>
            <person name="Bi G."/>
            <person name="Li C."/>
            <person name="Du R."/>
            <person name="Wang X."/>
            <person name="Sun T."/>
            <person name="Guo L."/>
            <person name="Liang H."/>
            <person name="Lu P."/>
            <person name="Wu Y."/>
            <person name="Zhang Z."/>
            <person name="Ro D.K."/>
            <person name="Shang Y."/>
            <person name="Huang S."/>
            <person name="Yan J."/>
        </authorList>
    </citation>
    <scope>NUCLEOTIDE SEQUENCE [LARGE SCALE GENOMIC DNA]</scope>
    <source>
        <strain evidence="6">Ta-2019</strain>
    </source>
</reference>
<feature type="domain" description="PA" evidence="4">
    <location>
        <begin position="93"/>
        <end position="139"/>
    </location>
</feature>
<keyword evidence="2" id="KW-0325">Glycoprotein</keyword>